<gene>
    <name evidence="2" type="ORF">DL968_02925</name>
</gene>
<feature type="region of interest" description="Disordered" evidence="1">
    <location>
        <begin position="1"/>
        <end position="25"/>
    </location>
</feature>
<dbReference type="EMBL" id="AAVTXU010000007">
    <property type="protein sequence ID" value="EGE1986618.1"/>
    <property type="molecule type" value="Genomic_DNA"/>
</dbReference>
<evidence type="ECO:0000313" key="3">
    <source>
        <dbReference type="Proteomes" id="UP000854059"/>
    </source>
</evidence>
<proteinExistence type="predicted"/>
<accession>A0AAN3NSM0</accession>
<dbReference type="Proteomes" id="UP000854059">
    <property type="component" value="Unassembled WGS sequence"/>
</dbReference>
<comment type="caution">
    <text evidence="2">The sequence shown here is derived from an EMBL/GenBank/DDBJ whole genome shotgun (WGS) entry which is preliminary data.</text>
</comment>
<dbReference type="AlphaFoldDB" id="A0AAN3NSM0"/>
<organism evidence="2 3">
    <name type="scientific">Escherichia coli</name>
    <dbReference type="NCBI Taxonomy" id="562"/>
    <lineage>
        <taxon>Bacteria</taxon>
        <taxon>Pseudomonadati</taxon>
        <taxon>Pseudomonadota</taxon>
        <taxon>Gammaproteobacteria</taxon>
        <taxon>Enterobacterales</taxon>
        <taxon>Enterobacteriaceae</taxon>
        <taxon>Escherichia</taxon>
    </lineage>
</organism>
<evidence type="ECO:0000256" key="1">
    <source>
        <dbReference type="SAM" id="MobiDB-lite"/>
    </source>
</evidence>
<feature type="compositionally biased region" description="Polar residues" evidence="1">
    <location>
        <begin position="1"/>
        <end position="22"/>
    </location>
</feature>
<evidence type="ECO:0000313" key="2">
    <source>
        <dbReference type="EMBL" id="EGE1986618.1"/>
    </source>
</evidence>
<sequence>MQGNFSVQNGLNSKTTQNSEKASNGAACEAFTSELRITLFKGKNALFNAQNHAKPDAARLTAVFICLITVFWRQKRTPKHTRSPRHTRDTAK</sequence>
<protein>
    <submittedName>
        <fullName evidence="2">Uncharacterized protein</fullName>
    </submittedName>
</protein>
<reference evidence="2" key="1">
    <citation type="submission" date="2018-05" db="EMBL/GenBank/DDBJ databases">
        <authorList>
            <person name="Ashton P.M."/>
            <person name="Dallman T."/>
            <person name="Nair S."/>
            <person name="De Pinna E."/>
            <person name="Peters T."/>
            <person name="Grant K."/>
        </authorList>
    </citation>
    <scope>NUCLEOTIDE SEQUENCE</scope>
    <source>
        <strain evidence="2">412057</strain>
    </source>
</reference>
<name>A0AAN3NSM0_ECOLX</name>